<dbReference type="InterPro" id="IPR019734">
    <property type="entry name" value="TPR_rpt"/>
</dbReference>
<organism evidence="3 4">
    <name type="scientific">Salarias fasciatus</name>
    <name type="common">Jewelled blenny</name>
    <name type="synonym">Blennius fasciatus</name>
    <dbReference type="NCBI Taxonomy" id="181472"/>
    <lineage>
        <taxon>Eukaryota</taxon>
        <taxon>Metazoa</taxon>
        <taxon>Chordata</taxon>
        <taxon>Craniata</taxon>
        <taxon>Vertebrata</taxon>
        <taxon>Euteleostomi</taxon>
        <taxon>Actinopterygii</taxon>
        <taxon>Neopterygii</taxon>
        <taxon>Teleostei</taxon>
        <taxon>Neoteleostei</taxon>
        <taxon>Acanthomorphata</taxon>
        <taxon>Ovalentaria</taxon>
        <taxon>Blenniimorphae</taxon>
        <taxon>Blenniiformes</taxon>
        <taxon>Blennioidei</taxon>
        <taxon>Blenniidae</taxon>
        <taxon>Salariinae</taxon>
        <taxon>Salarias</taxon>
    </lineage>
</organism>
<feature type="compositionally biased region" description="Basic residues" evidence="2">
    <location>
        <begin position="130"/>
        <end position="139"/>
    </location>
</feature>
<evidence type="ECO:0000256" key="1">
    <source>
        <dbReference type="PROSITE-ProRule" id="PRU00339"/>
    </source>
</evidence>
<dbReference type="FunFam" id="1.25.40.10:FF:000155">
    <property type="entry name" value="General transcription factor 3C polypeptide 3"/>
    <property type="match status" value="1"/>
</dbReference>
<evidence type="ECO:0000313" key="4">
    <source>
        <dbReference type="Proteomes" id="UP000472267"/>
    </source>
</evidence>
<dbReference type="SMART" id="SM00028">
    <property type="entry name" value="TPR"/>
    <property type="match status" value="8"/>
</dbReference>
<dbReference type="InterPro" id="IPR039340">
    <property type="entry name" value="Tfc4/TFIIIC-102/Sfc4"/>
</dbReference>
<dbReference type="Gene3D" id="1.25.40.10">
    <property type="entry name" value="Tetratricopeptide repeat domain"/>
    <property type="match status" value="3"/>
</dbReference>
<feature type="region of interest" description="Disordered" evidence="2">
    <location>
        <begin position="22"/>
        <end position="151"/>
    </location>
</feature>
<dbReference type="FunFam" id="1.25.40.10:FF:000128">
    <property type="entry name" value="General transcription factor IIIC, polypeptide 3, 102kDa"/>
    <property type="match status" value="1"/>
</dbReference>
<feature type="compositionally biased region" description="Basic and acidic residues" evidence="2">
    <location>
        <begin position="107"/>
        <end position="129"/>
    </location>
</feature>
<dbReference type="CTD" id="9330"/>
<dbReference type="GeneID" id="115384196"/>
<dbReference type="Proteomes" id="UP000472267">
    <property type="component" value="Unassembled WGS sequence"/>
</dbReference>
<dbReference type="PANTHER" id="PTHR23082:SF0">
    <property type="entry name" value="GENERAL TRANSCRIPTION FACTOR 3C POLYPEPTIDE 3"/>
    <property type="match status" value="1"/>
</dbReference>
<dbReference type="Pfam" id="PF13181">
    <property type="entry name" value="TPR_8"/>
    <property type="match status" value="2"/>
</dbReference>
<dbReference type="InParanoid" id="A0A672ISQ9"/>
<proteinExistence type="predicted"/>
<evidence type="ECO:0000313" key="3">
    <source>
        <dbReference type="Ensembl" id="ENSSFAP00005044032.1"/>
    </source>
</evidence>
<feature type="compositionally biased region" description="Basic and acidic residues" evidence="2">
    <location>
        <begin position="437"/>
        <end position="465"/>
    </location>
</feature>
<dbReference type="AlphaFoldDB" id="A0A672ISQ9"/>
<feature type="repeat" description="TPR" evidence="1">
    <location>
        <begin position="892"/>
        <end position="925"/>
    </location>
</feature>
<keyword evidence="1" id="KW-0802">TPR repeat</keyword>
<dbReference type="FunCoup" id="A0A672ISQ9">
    <property type="interactions" value="1629"/>
</dbReference>
<dbReference type="OMA" id="SSPNMKF"/>
<feature type="compositionally biased region" description="Basic and acidic residues" evidence="2">
    <location>
        <begin position="400"/>
        <end position="428"/>
    </location>
</feature>
<accession>A0A672ISQ9</accession>
<dbReference type="GO" id="GO:0000127">
    <property type="term" value="C:transcription factor TFIIIC complex"/>
    <property type="evidence" value="ECO:0007669"/>
    <property type="project" value="TreeGrafter"/>
</dbReference>
<name>A0A672ISQ9_SALFA</name>
<dbReference type="InterPro" id="IPR011990">
    <property type="entry name" value="TPR-like_helical_dom_sf"/>
</dbReference>
<dbReference type="Ensembl" id="ENSSFAT00005045589.1">
    <property type="protein sequence ID" value="ENSSFAP00005044032.1"/>
    <property type="gene ID" value="ENSSFAG00005021674.1"/>
</dbReference>
<reference evidence="3" key="2">
    <citation type="submission" date="2025-09" db="UniProtKB">
        <authorList>
            <consortium name="Ensembl"/>
        </authorList>
    </citation>
    <scope>IDENTIFICATION</scope>
</reference>
<feature type="repeat" description="TPR" evidence="1">
    <location>
        <begin position="254"/>
        <end position="287"/>
    </location>
</feature>
<gene>
    <name evidence="3" type="primary">gtf3c3</name>
</gene>
<feature type="region of interest" description="Disordered" evidence="2">
    <location>
        <begin position="400"/>
        <end position="466"/>
    </location>
</feature>
<dbReference type="PANTHER" id="PTHR23082">
    <property type="entry name" value="TRANSCRIPTION INITIATION FACTOR IIIC TFIIIC , POLYPEPTIDE 3-RELATED"/>
    <property type="match status" value="1"/>
</dbReference>
<keyword evidence="4" id="KW-1185">Reference proteome</keyword>
<evidence type="ECO:0008006" key="5">
    <source>
        <dbReference type="Google" id="ProtNLM"/>
    </source>
</evidence>
<sequence>MSAFSTELIDYLEGKITFEEFDRRRDERSARDGDDVTEDVEEDVQPSTSEHVSKIDGVSPGVQLAFASILGETVEPPSSEDDEEAEVEEGEEEEEDSLSYVDDDADKDFHVGKEEKEQWKEEIEAEMKTRRGGRRKKKRKLDEEEQDKEAEDVTVGDVFALEMELNRENKKMMKGRRQGSKLPRALRGLMGEANIRYARGEKEDAIMMCMEIIRQAPLAYEPFSTLAMIYEDEEDMDKALQFGLIAAHLNPSDCEEWVRLADMSLEQDNIRQAIICYSKAIKYNPTNVRYLWERSSLHMRLGEHRQCMDGYRRILSLLPLEDGEHFMQLSKDMAKSYYESNDLASALSVVEEALERHPDLVSDDFINMTAELYISNHQYHKALQVLVRFSGVVLLRAESKTLDEGESEKSKQQQEEQEQKEKQEKKEEEKEEEQLQQEEKKEEGESSKPKEETQAEDKGEIRDVGVPDSVPVDLRAKLIVCLIHLQVYSPVENLVTTLMEQSPEEIGDLYLDVGEAYLEEGQYMAALPLLSSLVISEKYNLAVVWLRHAECLKALGHMYAAADSYTKVVEMAPQHLEARLSLATLQQQLGRMDLALQALESMYDSDTLAQDSSAAQKELKLLLHRSTLLKTQGQVQDYLDAMITMISMLLKVAMQRAKVCVRSGTVSGQTHLRLVKVKDMMPEFADHETAYLDNTGKTNVLSKEDWWQLLVSCVLTLCEVQRFAEAELMVDSAMEFYSFYDNKPLRKELEFFGLSATMLDRNYYKAYNYIRLMLMENVELPQLWNIFNQMTITSQHQRHHRFCLRLLLKHPDNHALCVLCGHNAMVSGSFKHALGQYVQAFQTHPDNPLHSLCVGLTLFHMASQKYVAKRHMLVLQGFSFLWRYLELRGECQESLYNLGRALHQMGLTHLAIHYYQKALTLPAQQLEGIATDQVDLRREIAFNLSLIYQASGNMEMARQLICTHCTV</sequence>
<dbReference type="RefSeq" id="XP_029942358.1">
    <property type="nucleotide sequence ID" value="XM_030086498.1"/>
</dbReference>
<dbReference type="Pfam" id="PF13432">
    <property type="entry name" value="TPR_16"/>
    <property type="match status" value="1"/>
</dbReference>
<dbReference type="OrthoDB" id="9991317at2759"/>
<feature type="compositionally biased region" description="Acidic residues" evidence="2">
    <location>
        <begin position="78"/>
        <end position="106"/>
    </location>
</feature>
<evidence type="ECO:0000256" key="2">
    <source>
        <dbReference type="SAM" id="MobiDB-lite"/>
    </source>
</evidence>
<reference evidence="3" key="1">
    <citation type="submission" date="2025-08" db="UniProtKB">
        <authorList>
            <consortium name="Ensembl"/>
        </authorList>
    </citation>
    <scope>IDENTIFICATION</scope>
</reference>
<dbReference type="GO" id="GO:0006383">
    <property type="term" value="P:transcription by RNA polymerase III"/>
    <property type="evidence" value="ECO:0007669"/>
    <property type="project" value="InterPro"/>
</dbReference>
<feature type="compositionally biased region" description="Basic and acidic residues" evidence="2">
    <location>
        <begin position="22"/>
        <end position="34"/>
    </location>
</feature>
<protein>
    <recommendedName>
        <fullName evidence="5">General transcription factor IIIC, polypeptide 3</fullName>
    </recommendedName>
</protein>
<dbReference type="PROSITE" id="PS50005">
    <property type="entry name" value="TPR"/>
    <property type="match status" value="2"/>
</dbReference>
<feature type="compositionally biased region" description="Acidic residues" evidence="2">
    <location>
        <begin position="35"/>
        <end position="44"/>
    </location>
</feature>
<dbReference type="SUPFAM" id="SSF48452">
    <property type="entry name" value="TPR-like"/>
    <property type="match status" value="3"/>
</dbReference>